<proteinExistence type="predicted"/>
<comment type="caution">
    <text evidence="1">The sequence shown here is derived from an EMBL/GenBank/DDBJ whole genome shotgun (WGS) entry which is preliminary data.</text>
</comment>
<dbReference type="EMBL" id="JBDODL010000516">
    <property type="protein sequence ID" value="MES1920110.1"/>
    <property type="molecule type" value="Genomic_DNA"/>
</dbReference>
<organism evidence="1 2">
    <name type="scientific">Bonamia ostreae</name>
    <dbReference type="NCBI Taxonomy" id="126728"/>
    <lineage>
        <taxon>Eukaryota</taxon>
        <taxon>Sar</taxon>
        <taxon>Rhizaria</taxon>
        <taxon>Endomyxa</taxon>
        <taxon>Ascetosporea</taxon>
        <taxon>Haplosporida</taxon>
        <taxon>Bonamia</taxon>
    </lineage>
</organism>
<keyword evidence="2" id="KW-1185">Reference proteome</keyword>
<reference evidence="1 2" key="1">
    <citation type="journal article" date="2024" name="BMC Biol.">
        <title>Comparative genomics of Ascetosporea gives new insight into the evolutionary basis for animal parasitism in Rhizaria.</title>
        <authorList>
            <person name="Hiltunen Thoren M."/>
            <person name="Onut-Brannstrom I."/>
            <person name="Alfjorden A."/>
            <person name="Peckova H."/>
            <person name="Swords F."/>
            <person name="Hooper C."/>
            <person name="Holzer A.S."/>
            <person name="Bass D."/>
            <person name="Burki F."/>
        </authorList>
    </citation>
    <scope>NUCLEOTIDE SEQUENCE [LARGE SCALE GENOMIC DNA]</scope>
    <source>
        <strain evidence="1">20-A016</strain>
    </source>
</reference>
<name>A0ABV2AKB5_9EUKA</name>
<gene>
    <name evidence="1" type="ORF">MHBO_001826</name>
</gene>
<sequence length="124" mass="14558">MSLIYGIVTDDSLNDFSLVNLMFGRKIFRSDPKCFNERDPFLKIGYCKAYDAIYLAFNVNDVLIDSFNVTNNEENFLRHLIFMFVSCDHISIISSKSQIDRRFIELLFSVQKTVRQFDSVFKKD</sequence>
<protein>
    <submittedName>
        <fullName evidence="1">Uncharacterized protein</fullName>
    </submittedName>
</protein>
<evidence type="ECO:0000313" key="2">
    <source>
        <dbReference type="Proteomes" id="UP001439008"/>
    </source>
</evidence>
<dbReference type="Proteomes" id="UP001439008">
    <property type="component" value="Unassembled WGS sequence"/>
</dbReference>
<evidence type="ECO:0000313" key="1">
    <source>
        <dbReference type="EMBL" id="MES1920110.1"/>
    </source>
</evidence>
<accession>A0ABV2AKB5</accession>